<dbReference type="InterPro" id="IPR016181">
    <property type="entry name" value="Acyl_CoA_acyltransferase"/>
</dbReference>
<sequence length="165" mass="19037">MNTDLDTLMIRFSALKDAGRLMELDHQVWDHRTAPQPLVWESREQYLLHCPPGQQLVAETGDGTLAGYLGFKAPTELDSSQHVYELWIAVDRQYRRRGIGVRLMTAFKAFARREGKLKLRLRVLSSNEAAAAFYRTCGFREEGRLVREYHVKGQYVDDILMACFL</sequence>
<keyword evidence="2" id="KW-0012">Acyltransferase</keyword>
<organism evidence="4 5">
    <name type="scientific">Paenibacillus algicola</name>
    <dbReference type="NCBI Taxonomy" id="2565926"/>
    <lineage>
        <taxon>Bacteria</taxon>
        <taxon>Bacillati</taxon>
        <taxon>Bacillota</taxon>
        <taxon>Bacilli</taxon>
        <taxon>Bacillales</taxon>
        <taxon>Paenibacillaceae</taxon>
        <taxon>Paenibacillus</taxon>
    </lineage>
</organism>
<dbReference type="GO" id="GO:0016747">
    <property type="term" value="F:acyltransferase activity, transferring groups other than amino-acyl groups"/>
    <property type="evidence" value="ECO:0007669"/>
    <property type="project" value="InterPro"/>
</dbReference>
<dbReference type="Proteomes" id="UP000300879">
    <property type="component" value="Chromosome"/>
</dbReference>
<evidence type="ECO:0000313" key="5">
    <source>
        <dbReference type="Proteomes" id="UP000300879"/>
    </source>
</evidence>
<keyword evidence="1 4" id="KW-0808">Transferase</keyword>
<keyword evidence="5" id="KW-1185">Reference proteome</keyword>
<gene>
    <name evidence="4" type="ORF">E6C60_3939</name>
</gene>
<evidence type="ECO:0000256" key="1">
    <source>
        <dbReference type="ARBA" id="ARBA00022679"/>
    </source>
</evidence>
<dbReference type="InterPro" id="IPR000182">
    <property type="entry name" value="GNAT_dom"/>
</dbReference>
<proteinExistence type="predicted"/>
<dbReference type="RefSeq" id="WP_138227323.1">
    <property type="nucleotide sequence ID" value="NZ_CP040396.1"/>
</dbReference>
<evidence type="ECO:0000313" key="4">
    <source>
        <dbReference type="EMBL" id="QCT04644.1"/>
    </source>
</evidence>
<dbReference type="PANTHER" id="PTHR43877">
    <property type="entry name" value="AMINOALKYLPHOSPHONATE N-ACETYLTRANSFERASE-RELATED-RELATED"/>
    <property type="match status" value="1"/>
</dbReference>
<name>A0A4V1G4G8_9BACL</name>
<dbReference type="SUPFAM" id="SSF55729">
    <property type="entry name" value="Acyl-CoA N-acyltransferases (Nat)"/>
    <property type="match status" value="1"/>
</dbReference>
<dbReference type="Pfam" id="PF00583">
    <property type="entry name" value="Acetyltransf_1"/>
    <property type="match status" value="1"/>
</dbReference>
<dbReference type="Gene3D" id="3.40.630.30">
    <property type="match status" value="1"/>
</dbReference>
<accession>A0A4V1G4G8</accession>
<evidence type="ECO:0000256" key="2">
    <source>
        <dbReference type="ARBA" id="ARBA00023315"/>
    </source>
</evidence>
<dbReference type="KEGG" id="palo:E6C60_3939"/>
<dbReference type="EMBL" id="CP040396">
    <property type="protein sequence ID" value="QCT04644.1"/>
    <property type="molecule type" value="Genomic_DNA"/>
</dbReference>
<feature type="domain" description="N-acetyltransferase" evidence="3">
    <location>
        <begin position="8"/>
        <end position="165"/>
    </location>
</feature>
<dbReference type="OrthoDB" id="9802340at2"/>
<dbReference type="PROSITE" id="PS51186">
    <property type="entry name" value="GNAT"/>
    <property type="match status" value="1"/>
</dbReference>
<dbReference type="InterPro" id="IPR050832">
    <property type="entry name" value="Bact_Acetyltransf"/>
</dbReference>
<reference evidence="4 5" key="1">
    <citation type="submission" date="2019-05" db="EMBL/GenBank/DDBJ databases">
        <authorList>
            <person name="Chen C."/>
        </authorList>
    </citation>
    <scope>NUCLEOTIDE SEQUENCE [LARGE SCALE GENOMIC DNA]</scope>
    <source>
        <strain evidence="4 5">HB172198</strain>
    </source>
</reference>
<dbReference type="CDD" id="cd04301">
    <property type="entry name" value="NAT_SF"/>
    <property type="match status" value="1"/>
</dbReference>
<dbReference type="AlphaFoldDB" id="A0A4V1G4G8"/>
<protein>
    <submittedName>
        <fullName evidence="4">Acetyltransferase, GNAT family</fullName>
    </submittedName>
</protein>
<evidence type="ECO:0000259" key="3">
    <source>
        <dbReference type="PROSITE" id="PS51186"/>
    </source>
</evidence>